<dbReference type="PROSITE" id="PS51257">
    <property type="entry name" value="PROKAR_LIPOPROTEIN"/>
    <property type="match status" value="1"/>
</dbReference>
<evidence type="ECO:0000259" key="1">
    <source>
        <dbReference type="Pfam" id="PF21745"/>
    </source>
</evidence>
<keyword evidence="3" id="KW-1185">Reference proteome</keyword>
<dbReference type="Pfam" id="PF21745">
    <property type="entry name" value="PMI1_PMIR1-2_C"/>
    <property type="match status" value="1"/>
</dbReference>
<dbReference type="PANTHER" id="PTHR33414">
    <property type="entry name" value="PROTEIN PLASTID MOVEMENT IMPAIRED 1-RELATED 1"/>
    <property type="match status" value="1"/>
</dbReference>
<dbReference type="AlphaFoldDB" id="A0AAQ3L1H1"/>
<dbReference type="InterPro" id="IPR048972">
    <property type="entry name" value="PMI1_PMIR1-2_C"/>
</dbReference>
<reference evidence="2 3" key="1">
    <citation type="submission" date="2023-10" db="EMBL/GenBank/DDBJ databases">
        <title>Chromosome-scale genome assembly provides insights into flower coloration mechanisms of Canna indica.</title>
        <authorList>
            <person name="Li C."/>
        </authorList>
    </citation>
    <scope>NUCLEOTIDE SEQUENCE [LARGE SCALE GENOMIC DNA]</scope>
    <source>
        <tissue evidence="2">Flower</tissue>
    </source>
</reference>
<proteinExistence type="predicted"/>
<name>A0AAQ3L1H1_9LILI</name>
<dbReference type="InterPro" id="IPR039614">
    <property type="entry name" value="PMI1-like"/>
</dbReference>
<organism evidence="2 3">
    <name type="scientific">Canna indica</name>
    <name type="common">Indian-shot</name>
    <dbReference type="NCBI Taxonomy" id="4628"/>
    <lineage>
        <taxon>Eukaryota</taxon>
        <taxon>Viridiplantae</taxon>
        <taxon>Streptophyta</taxon>
        <taxon>Embryophyta</taxon>
        <taxon>Tracheophyta</taxon>
        <taxon>Spermatophyta</taxon>
        <taxon>Magnoliopsida</taxon>
        <taxon>Liliopsida</taxon>
        <taxon>Zingiberales</taxon>
        <taxon>Cannaceae</taxon>
        <taxon>Canna</taxon>
    </lineage>
</organism>
<evidence type="ECO:0000313" key="3">
    <source>
        <dbReference type="Proteomes" id="UP001327560"/>
    </source>
</evidence>
<feature type="domain" description="PMI1/PMIR1-2 C-terminal" evidence="1">
    <location>
        <begin position="136"/>
        <end position="190"/>
    </location>
</feature>
<dbReference type="EMBL" id="CP136898">
    <property type="protein sequence ID" value="WOL19032.1"/>
    <property type="molecule type" value="Genomic_DNA"/>
</dbReference>
<gene>
    <name evidence="2" type="ORF">Cni_G27829</name>
</gene>
<dbReference type="Proteomes" id="UP001327560">
    <property type="component" value="Chromosome 9"/>
</dbReference>
<dbReference type="PANTHER" id="PTHR33414:SF8">
    <property type="entry name" value="OS09G0559200 PROTEIN"/>
    <property type="match status" value="1"/>
</dbReference>
<accession>A0AAQ3L1H1</accession>
<sequence length="343" mass="37814">MANTNEKKLHNPSPAVVSAGCLGFRSHFSLCRGSSNRRYSLPSPPEDSHPQPAIPSSVSLFRDGEASAAAYWRKAKQLKEELRNLDKWLAIEKGLTEDLKNTTMPAPENTARMATLKLSDGSYLHEIKKLGRPWGRLAMQVSTPLIAEESTDAAEVIRGMASCKREELCKCMRESMPMCNLNGHQQGQIKGKKVALGSEDDFVEGILLSSMDNMEGLALEGLRIQMGASGGAVEAAEETARNTNEECGVIVMLVQIRDPKEKYEAVGEPMIGFVEAELTPAAAGRKYDVKGVHVAGMKRTQRRAGGRDFIWSTSIRGCKGLHNICCCCTKFIRNPDRFFHDRR</sequence>
<evidence type="ECO:0000313" key="2">
    <source>
        <dbReference type="EMBL" id="WOL19032.1"/>
    </source>
</evidence>
<protein>
    <recommendedName>
        <fullName evidence="1">PMI1/PMIR1-2 C-terminal domain-containing protein</fullName>
    </recommendedName>
</protein>